<dbReference type="GO" id="GO:0006264">
    <property type="term" value="P:mitochondrial DNA replication"/>
    <property type="evidence" value="ECO:0007669"/>
    <property type="project" value="TreeGrafter"/>
</dbReference>
<organism evidence="9 10">
    <name type="scientific">Eurypyga helias</name>
    <name type="common">Sunbittern</name>
    <name type="synonym">Ardea helias</name>
    <dbReference type="NCBI Taxonomy" id="54383"/>
    <lineage>
        <taxon>Eukaryota</taxon>
        <taxon>Metazoa</taxon>
        <taxon>Chordata</taxon>
        <taxon>Craniata</taxon>
        <taxon>Vertebrata</taxon>
        <taxon>Euteleostomi</taxon>
        <taxon>Archelosauria</taxon>
        <taxon>Archosauria</taxon>
        <taxon>Dinosauria</taxon>
        <taxon>Saurischia</taxon>
        <taxon>Theropoda</taxon>
        <taxon>Coelurosauria</taxon>
        <taxon>Aves</taxon>
        <taxon>Neognathae</taxon>
        <taxon>Neoaves</taxon>
        <taxon>Phaethontimorphae</taxon>
        <taxon>Eurypygiformes</taxon>
        <taxon>Eurypygidae</taxon>
        <taxon>Eurypyga</taxon>
    </lineage>
</organism>
<evidence type="ECO:0000256" key="4">
    <source>
        <dbReference type="ARBA" id="ARBA00022932"/>
    </source>
</evidence>
<dbReference type="EC" id="2.7.7.7" evidence="2"/>
<feature type="non-terminal residue" evidence="9">
    <location>
        <position position="542"/>
    </location>
</feature>
<dbReference type="GO" id="GO:0003887">
    <property type="term" value="F:DNA-directed DNA polymerase activity"/>
    <property type="evidence" value="ECO:0007669"/>
    <property type="project" value="UniProtKB-KW"/>
</dbReference>
<evidence type="ECO:0000256" key="7">
    <source>
        <dbReference type="ARBA" id="ARBA00044768"/>
    </source>
</evidence>
<evidence type="ECO:0000256" key="3">
    <source>
        <dbReference type="ARBA" id="ARBA00022478"/>
    </source>
</evidence>
<evidence type="ECO:0000256" key="5">
    <source>
        <dbReference type="ARBA" id="ARBA00026139"/>
    </source>
</evidence>
<gene>
    <name evidence="9" type="ORF">N326_09420</name>
</gene>
<evidence type="ECO:0000256" key="1">
    <source>
        <dbReference type="ARBA" id="ARBA00009762"/>
    </source>
</evidence>
<keyword evidence="4" id="KW-0548">Nucleotidyltransferase</keyword>
<evidence type="ECO:0000256" key="6">
    <source>
        <dbReference type="ARBA" id="ARBA00044677"/>
    </source>
</evidence>
<evidence type="ECO:0000313" key="9">
    <source>
        <dbReference type="EMBL" id="KFW12758.1"/>
    </source>
</evidence>
<dbReference type="CDD" id="cd22256">
    <property type="entry name" value="PrimPol_RBD"/>
    <property type="match status" value="1"/>
</dbReference>
<comment type="catalytic activity">
    <reaction evidence="8">
        <text>DNA(n) + a 2'-deoxyribonucleoside 5'-triphosphate = DNA(n+1) + diphosphate</text>
        <dbReference type="Rhea" id="RHEA:22508"/>
        <dbReference type="Rhea" id="RHEA-COMP:17339"/>
        <dbReference type="Rhea" id="RHEA-COMP:17340"/>
        <dbReference type="ChEBI" id="CHEBI:33019"/>
        <dbReference type="ChEBI" id="CHEBI:61560"/>
        <dbReference type="ChEBI" id="CHEBI:173112"/>
        <dbReference type="EC" id="2.7.7.7"/>
    </reaction>
    <physiologicalReaction direction="left-to-right" evidence="8">
        <dbReference type="Rhea" id="RHEA:22509"/>
    </physiologicalReaction>
</comment>
<dbReference type="AlphaFoldDB" id="A0A093JFM7"/>
<accession>A0A093JFM7</accession>
<dbReference type="GO" id="GO:0005634">
    <property type="term" value="C:nucleus"/>
    <property type="evidence" value="ECO:0007669"/>
    <property type="project" value="TreeGrafter"/>
</dbReference>
<dbReference type="GO" id="GO:0042276">
    <property type="term" value="P:error-prone translesion synthesis"/>
    <property type="evidence" value="ECO:0007669"/>
    <property type="project" value="InterPro"/>
</dbReference>
<dbReference type="PANTHER" id="PTHR31399">
    <property type="entry name" value="DNA-DIRECTED PRIMASE / POLYMERASE PROTEIN"/>
    <property type="match status" value="1"/>
</dbReference>
<dbReference type="Pfam" id="PF03121">
    <property type="entry name" value="Herpes_UL52"/>
    <property type="match status" value="1"/>
</dbReference>
<protein>
    <recommendedName>
        <fullName evidence="5">DNA-directed primase/polymerase protein</fullName>
        <ecNumber evidence="7">2.7.7.102</ecNumber>
        <ecNumber evidence="2">2.7.7.7</ecNumber>
    </recommendedName>
</protein>
<dbReference type="GO" id="GO:0000428">
    <property type="term" value="C:DNA-directed RNA polymerase complex"/>
    <property type="evidence" value="ECO:0007669"/>
    <property type="project" value="UniProtKB-KW"/>
</dbReference>
<keyword evidence="4" id="KW-0239">DNA-directed DNA polymerase</keyword>
<dbReference type="PANTHER" id="PTHR31399:SF0">
    <property type="entry name" value="DNA-DIRECTED PRIMASE_POLYMERASE PROTEIN"/>
    <property type="match status" value="1"/>
</dbReference>
<dbReference type="GO" id="GO:0005759">
    <property type="term" value="C:mitochondrial matrix"/>
    <property type="evidence" value="ECO:0007669"/>
    <property type="project" value="TreeGrafter"/>
</dbReference>
<evidence type="ECO:0000256" key="2">
    <source>
        <dbReference type="ARBA" id="ARBA00012417"/>
    </source>
</evidence>
<dbReference type="GO" id="GO:0003682">
    <property type="term" value="F:chromatin binding"/>
    <property type="evidence" value="ECO:0007669"/>
    <property type="project" value="TreeGrafter"/>
</dbReference>
<evidence type="ECO:0000313" key="10">
    <source>
        <dbReference type="Proteomes" id="UP000054232"/>
    </source>
</evidence>
<dbReference type="Proteomes" id="UP000054232">
    <property type="component" value="Unassembled WGS sequence"/>
</dbReference>
<dbReference type="GO" id="GO:0009411">
    <property type="term" value="P:response to UV"/>
    <property type="evidence" value="ECO:0007669"/>
    <property type="project" value="TreeGrafter"/>
</dbReference>
<sequence length="542" mass="61687">MKRKWEETVKKIEELASHYERNPLPTVYRPKLSKPFLPSSVWKIFCRQAEAFSYVKTCKEDVHVFALEKSSQSGQRFYLVTTYKELWFYYTKGYKTSLMHCYEVIPEKDACKLYFDLEFYKPANPGADGKSMVAKLIELVSQKLKELYDVNCSAKDVLNLDSSTDEKFSRHLIFLPQKAVFKDNIHVGNFVRTIMQPAVRLMERKAAVVIPEGGAGCVFQRSAEAVGLDGSLANLAAIPDASKGWPAHKTEDTATSHQGENLDFSFLVVNNKDGDEQLFVDLGVYTKNRNFRMYKSSKAGKNVILKIAEDNKFVPNCEENVSLEEAYFLSSLICNIGSLLFVLADSTEGYRDSPYPEIDYFVCSLINKDGVQGGIRQWNYFSQEELLQNLLIPCQSFTLCVLTCILLLKTYFLLRILVDLKKEVWYQKCHDPVCREKNFRSPSFPLPPRICLPFLFREEEDTAVDERGSTEEEVKAHSNVAELSKSSSADFLVSDGEWDSASDDARFLEATEDVELAEAANDSLNYATEEIPDEVLLEALRK</sequence>
<keyword evidence="3" id="KW-0240">DNA-directed RNA polymerase</keyword>
<keyword evidence="3" id="KW-0804">Transcription</keyword>
<keyword evidence="4" id="KW-0808">Transferase</keyword>
<comment type="similarity">
    <text evidence="1">Belongs to the eukaryotic-type primase small subunit family.</text>
</comment>
<reference evidence="9 10" key="1">
    <citation type="submission" date="2014-04" db="EMBL/GenBank/DDBJ databases">
        <title>Genome evolution of avian class.</title>
        <authorList>
            <person name="Zhang G."/>
            <person name="Li C."/>
        </authorList>
    </citation>
    <scope>NUCLEOTIDE SEQUENCE [LARGE SCALE GENOMIC DNA]</scope>
    <source>
        <strain evidence="9">BGI_N326</strain>
    </source>
</reference>
<dbReference type="EMBL" id="KK579917">
    <property type="protein sequence ID" value="KFW12758.1"/>
    <property type="molecule type" value="Genomic_DNA"/>
</dbReference>
<proteinExistence type="inferred from homology"/>
<dbReference type="EC" id="2.7.7.102" evidence="7"/>
<dbReference type="GO" id="GO:0031297">
    <property type="term" value="P:replication fork processing"/>
    <property type="evidence" value="ECO:0007669"/>
    <property type="project" value="TreeGrafter"/>
</dbReference>
<comment type="catalytic activity">
    <reaction evidence="6">
        <text>ssDNA + n NTP = ssDNA/pppN(pN)n-1 hybrid + (n-1) diphosphate.</text>
        <dbReference type="EC" id="2.7.7.102"/>
    </reaction>
</comment>
<keyword evidence="10" id="KW-1185">Reference proteome</keyword>
<name>A0A093JFM7_EURHL</name>
<evidence type="ECO:0000256" key="8">
    <source>
        <dbReference type="ARBA" id="ARBA00047303"/>
    </source>
</evidence>
<dbReference type="InterPro" id="IPR044917">
    <property type="entry name" value="PRIMPOL"/>
</dbReference>